<dbReference type="AlphaFoldDB" id="A0AAV7L9I9"/>
<gene>
    <name evidence="2" type="ORF">NDU88_001454</name>
</gene>
<reference evidence="2" key="1">
    <citation type="journal article" date="2022" name="bioRxiv">
        <title>Sequencing and chromosome-scale assembly of the giantPleurodeles waltlgenome.</title>
        <authorList>
            <person name="Brown T."/>
            <person name="Elewa A."/>
            <person name="Iarovenko S."/>
            <person name="Subramanian E."/>
            <person name="Araus A.J."/>
            <person name="Petzold A."/>
            <person name="Susuki M."/>
            <person name="Suzuki K.-i.T."/>
            <person name="Hayashi T."/>
            <person name="Toyoda A."/>
            <person name="Oliveira C."/>
            <person name="Osipova E."/>
            <person name="Leigh N.D."/>
            <person name="Simon A."/>
            <person name="Yun M.H."/>
        </authorList>
    </citation>
    <scope>NUCLEOTIDE SEQUENCE</scope>
    <source>
        <strain evidence="2">20211129_DDA</strain>
        <tissue evidence="2">Liver</tissue>
    </source>
</reference>
<organism evidence="2 3">
    <name type="scientific">Pleurodeles waltl</name>
    <name type="common">Iberian ribbed newt</name>
    <dbReference type="NCBI Taxonomy" id="8319"/>
    <lineage>
        <taxon>Eukaryota</taxon>
        <taxon>Metazoa</taxon>
        <taxon>Chordata</taxon>
        <taxon>Craniata</taxon>
        <taxon>Vertebrata</taxon>
        <taxon>Euteleostomi</taxon>
        <taxon>Amphibia</taxon>
        <taxon>Batrachia</taxon>
        <taxon>Caudata</taxon>
        <taxon>Salamandroidea</taxon>
        <taxon>Salamandridae</taxon>
        <taxon>Pleurodelinae</taxon>
        <taxon>Pleurodeles</taxon>
    </lineage>
</organism>
<feature type="compositionally biased region" description="Polar residues" evidence="1">
    <location>
        <begin position="43"/>
        <end position="57"/>
    </location>
</feature>
<comment type="caution">
    <text evidence="2">The sequence shown here is derived from an EMBL/GenBank/DDBJ whole genome shotgun (WGS) entry which is preliminary data.</text>
</comment>
<proteinExistence type="predicted"/>
<name>A0AAV7L9I9_PLEWA</name>
<keyword evidence="3" id="KW-1185">Reference proteome</keyword>
<feature type="non-terminal residue" evidence="2">
    <location>
        <position position="120"/>
    </location>
</feature>
<dbReference type="Proteomes" id="UP001066276">
    <property type="component" value="Chromosome 11"/>
</dbReference>
<sequence>TPLAVQVAPMLTIHNVVWVVQKTDQKRKTPASNDGPPLKKGPSQWNTAESSQKSSGGVTRLPKRAAPPLKDNTMTLQNTNAPAASMINAGPQDKLSNCSTDCCHRPGTPLTYTTPSVIKA</sequence>
<protein>
    <submittedName>
        <fullName evidence="2">Uncharacterized protein</fullName>
    </submittedName>
</protein>
<dbReference type="EMBL" id="JANPWB010000015">
    <property type="protein sequence ID" value="KAJ1088296.1"/>
    <property type="molecule type" value="Genomic_DNA"/>
</dbReference>
<feature type="region of interest" description="Disordered" evidence="1">
    <location>
        <begin position="20"/>
        <end position="76"/>
    </location>
</feature>
<evidence type="ECO:0000313" key="2">
    <source>
        <dbReference type="EMBL" id="KAJ1088296.1"/>
    </source>
</evidence>
<feature type="non-terminal residue" evidence="2">
    <location>
        <position position="1"/>
    </location>
</feature>
<accession>A0AAV7L9I9</accession>
<evidence type="ECO:0000256" key="1">
    <source>
        <dbReference type="SAM" id="MobiDB-lite"/>
    </source>
</evidence>
<evidence type="ECO:0000313" key="3">
    <source>
        <dbReference type="Proteomes" id="UP001066276"/>
    </source>
</evidence>